<feature type="region of interest" description="Disordered" evidence="1">
    <location>
        <begin position="42"/>
        <end position="75"/>
    </location>
</feature>
<keyword evidence="2" id="KW-0472">Membrane</keyword>
<dbReference type="OrthoDB" id="4897532at2759"/>
<organism evidence="3 4">
    <name type="scientific">Microthyrium microscopicum</name>
    <dbReference type="NCBI Taxonomy" id="703497"/>
    <lineage>
        <taxon>Eukaryota</taxon>
        <taxon>Fungi</taxon>
        <taxon>Dikarya</taxon>
        <taxon>Ascomycota</taxon>
        <taxon>Pezizomycotina</taxon>
        <taxon>Dothideomycetes</taxon>
        <taxon>Dothideomycetes incertae sedis</taxon>
        <taxon>Microthyriales</taxon>
        <taxon>Microthyriaceae</taxon>
        <taxon>Microthyrium</taxon>
    </lineage>
</organism>
<proteinExistence type="predicted"/>
<feature type="compositionally biased region" description="Basic and acidic residues" evidence="1">
    <location>
        <begin position="47"/>
        <end position="58"/>
    </location>
</feature>
<dbReference type="Proteomes" id="UP000799302">
    <property type="component" value="Unassembled WGS sequence"/>
</dbReference>
<sequence length="537" mass="60233">MPSRKKKIKPPPNFSFVTIEYKQNQTSWRQVYSGAARSQAAYWGGTGKHEERTKRDDGVQQGAVKPKPSNEHESCFPDIGEQHIRRKNTRSIIVRHNAGAQIPRHMEPDNLQYLPSITTRARSPGSTFATDLTTFEFCGEGFMKRFVLLDHPDSPIMFDACVLLSYAHAMALTGHGSKKILFELKGQVMQRLTASMNSSGGFLNPRALIAVLALGSPVVSLTSQDVPYGLPMWEFIHTTANPSSFCCRPDSADNAKKGHGEQLVHRQAMYKFLLSAKQESEDVEGLELIKYVSNCANISMALDASNYDSSSNGIGRLMQAAAPSGSCSIPAEWTSPLTCDWVDRHAGSNTETYFESQMLLLASLTHKWFRTFVDEDSREPSPTPELLQERASLRQQIELFPPAAKDSHYEPEAMYECCRWASGLLLAVQRLGLPIKIAKDHSWIQPRLSKRLRMTDLPSLWGRHRGLLFWIISSCHFVTWGTCFPLLMTTMLAKFTQQIAMTDDWHDIAVVPLRRLKLFESICCRDGESGGGEVEKV</sequence>
<reference evidence="3" key="1">
    <citation type="journal article" date="2020" name="Stud. Mycol.">
        <title>101 Dothideomycetes genomes: a test case for predicting lifestyles and emergence of pathogens.</title>
        <authorList>
            <person name="Haridas S."/>
            <person name="Albert R."/>
            <person name="Binder M."/>
            <person name="Bloem J."/>
            <person name="Labutti K."/>
            <person name="Salamov A."/>
            <person name="Andreopoulos B."/>
            <person name="Baker S."/>
            <person name="Barry K."/>
            <person name="Bills G."/>
            <person name="Bluhm B."/>
            <person name="Cannon C."/>
            <person name="Castanera R."/>
            <person name="Culley D."/>
            <person name="Daum C."/>
            <person name="Ezra D."/>
            <person name="Gonzalez J."/>
            <person name="Henrissat B."/>
            <person name="Kuo A."/>
            <person name="Liang C."/>
            <person name="Lipzen A."/>
            <person name="Lutzoni F."/>
            <person name="Magnuson J."/>
            <person name="Mondo S."/>
            <person name="Nolan M."/>
            <person name="Ohm R."/>
            <person name="Pangilinan J."/>
            <person name="Park H.-J."/>
            <person name="Ramirez L."/>
            <person name="Alfaro M."/>
            <person name="Sun H."/>
            <person name="Tritt A."/>
            <person name="Yoshinaga Y."/>
            <person name="Zwiers L.-H."/>
            <person name="Turgeon B."/>
            <person name="Goodwin S."/>
            <person name="Spatafora J."/>
            <person name="Crous P."/>
            <person name="Grigoriev I."/>
        </authorList>
    </citation>
    <scope>NUCLEOTIDE SEQUENCE</scope>
    <source>
        <strain evidence="3">CBS 115976</strain>
    </source>
</reference>
<feature type="transmembrane region" description="Helical" evidence="2">
    <location>
        <begin position="467"/>
        <end position="488"/>
    </location>
</feature>
<evidence type="ECO:0000256" key="2">
    <source>
        <dbReference type="SAM" id="Phobius"/>
    </source>
</evidence>
<gene>
    <name evidence="3" type="ORF">BT63DRAFT_135270</name>
</gene>
<evidence type="ECO:0000256" key="1">
    <source>
        <dbReference type="SAM" id="MobiDB-lite"/>
    </source>
</evidence>
<name>A0A6A6ULT1_9PEZI</name>
<evidence type="ECO:0008006" key="5">
    <source>
        <dbReference type="Google" id="ProtNLM"/>
    </source>
</evidence>
<evidence type="ECO:0000313" key="3">
    <source>
        <dbReference type="EMBL" id="KAF2672740.1"/>
    </source>
</evidence>
<dbReference type="EMBL" id="MU004231">
    <property type="protein sequence ID" value="KAF2672740.1"/>
    <property type="molecule type" value="Genomic_DNA"/>
</dbReference>
<keyword evidence="2" id="KW-0812">Transmembrane</keyword>
<evidence type="ECO:0000313" key="4">
    <source>
        <dbReference type="Proteomes" id="UP000799302"/>
    </source>
</evidence>
<accession>A0A6A6ULT1</accession>
<dbReference type="AlphaFoldDB" id="A0A6A6ULT1"/>
<protein>
    <recommendedName>
        <fullName evidence="5">Transcription factor domain-containing protein</fullName>
    </recommendedName>
</protein>
<keyword evidence="4" id="KW-1185">Reference proteome</keyword>
<keyword evidence="2" id="KW-1133">Transmembrane helix</keyword>